<dbReference type="RefSeq" id="WP_111864078.1">
    <property type="nucleotide sequence ID" value="NZ_QLYX01000003.1"/>
</dbReference>
<dbReference type="Pfam" id="PF13230">
    <property type="entry name" value="GATase_4"/>
    <property type="match status" value="1"/>
</dbReference>
<keyword evidence="3" id="KW-0808">Transferase</keyword>
<dbReference type="OrthoDB" id="9804310at2"/>
<keyword evidence="4" id="KW-1185">Reference proteome</keyword>
<dbReference type="Gene3D" id="3.60.20.10">
    <property type="entry name" value="Glutamine Phosphoribosylpyrophosphate, subunit 1, domain 1"/>
    <property type="match status" value="1"/>
</dbReference>
<organism evidence="3 4">
    <name type="scientific">Actinomadura craniellae</name>
    <dbReference type="NCBI Taxonomy" id="2231787"/>
    <lineage>
        <taxon>Bacteria</taxon>
        <taxon>Bacillati</taxon>
        <taxon>Actinomycetota</taxon>
        <taxon>Actinomycetes</taxon>
        <taxon>Streptosporangiales</taxon>
        <taxon>Thermomonosporaceae</taxon>
        <taxon>Actinomadura</taxon>
    </lineage>
</organism>
<dbReference type="PANTHER" id="PTHR42824:SF1">
    <property type="entry name" value="GLUTAMINE AMIDOTRANSFERASE YAFJ-RELATED"/>
    <property type="match status" value="1"/>
</dbReference>
<dbReference type="SUPFAM" id="SSF56235">
    <property type="entry name" value="N-terminal nucleophile aminohydrolases (Ntn hydrolases)"/>
    <property type="match status" value="1"/>
</dbReference>
<reference evidence="3 4" key="1">
    <citation type="submission" date="2018-06" db="EMBL/GenBank/DDBJ databases">
        <title>Actinomadura craniellae sp. nov. isolated from marine sponge Craniella sp.</title>
        <authorList>
            <person name="Li L."/>
            <person name="Xu Q.H."/>
            <person name="Lin H.W."/>
            <person name="Lu Y.H."/>
        </authorList>
    </citation>
    <scope>NUCLEOTIDE SEQUENCE [LARGE SCALE GENOMIC DNA]</scope>
    <source>
        <strain evidence="3 4">LHW63021</strain>
    </source>
</reference>
<sequence length="289" mass="31899">MCRLFGMSSAPARTRAIFWLLDAPDSLCRQSRHQPDGTGLGYFAAGGAPRVHKSPIAAYADRCFAQEARQVESEMFLAHIRFASTGGLAERNTHPFLQDGRLFAHNGVIEDLPALDAELGPARSRVQGETDSERFFTLVSRETEARGGDVAAGIEHAARWVARNLPLYALNLIITTPDELWALRYPDTHELHVLDRPGGGQYGCRHLDHCGTEGRIRVHSDDLATTPATVVASERMDDNPCWRPMEPGELLHIAPDRTLTCRIALPEEPTHRLALTDLRPEAAASQRLA</sequence>
<dbReference type="InterPro" id="IPR017932">
    <property type="entry name" value="GATase_2_dom"/>
</dbReference>
<dbReference type="PANTHER" id="PTHR42824">
    <property type="entry name" value="GLUTAMINE AMIDOTRANSFERASE"/>
    <property type="match status" value="1"/>
</dbReference>
<proteinExistence type="predicted"/>
<keyword evidence="1 3" id="KW-0315">Glutamine amidotransferase</keyword>
<evidence type="ECO:0000256" key="1">
    <source>
        <dbReference type="ARBA" id="ARBA00022962"/>
    </source>
</evidence>
<dbReference type="EMBL" id="QLYX01000003">
    <property type="protein sequence ID" value="RAY15616.1"/>
    <property type="molecule type" value="Genomic_DNA"/>
</dbReference>
<dbReference type="InterPro" id="IPR026869">
    <property type="entry name" value="EgtC-like"/>
</dbReference>
<feature type="domain" description="Glutamine amidotransferase type-2" evidence="2">
    <location>
        <begin position="2"/>
        <end position="256"/>
    </location>
</feature>
<gene>
    <name evidence="3" type="ORF">DPM19_07425</name>
</gene>
<evidence type="ECO:0000259" key="2">
    <source>
        <dbReference type="PROSITE" id="PS51278"/>
    </source>
</evidence>
<accession>A0A365H9J4</accession>
<dbReference type="AlphaFoldDB" id="A0A365H9J4"/>
<comment type="caution">
    <text evidence="3">The sequence shown here is derived from an EMBL/GenBank/DDBJ whole genome shotgun (WGS) entry which is preliminary data.</text>
</comment>
<dbReference type="CDD" id="cd01908">
    <property type="entry name" value="YafJ"/>
    <property type="match status" value="1"/>
</dbReference>
<name>A0A365H9J4_9ACTN</name>
<evidence type="ECO:0000313" key="4">
    <source>
        <dbReference type="Proteomes" id="UP000251891"/>
    </source>
</evidence>
<dbReference type="InterPro" id="IPR029055">
    <property type="entry name" value="Ntn_hydrolases_N"/>
</dbReference>
<evidence type="ECO:0000313" key="3">
    <source>
        <dbReference type="EMBL" id="RAY15616.1"/>
    </source>
</evidence>
<dbReference type="Proteomes" id="UP000251891">
    <property type="component" value="Unassembled WGS sequence"/>
</dbReference>
<dbReference type="PROSITE" id="PS51278">
    <property type="entry name" value="GATASE_TYPE_2"/>
    <property type="match status" value="1"/>
</dbReference>
<protein>
    <submittedName>
        <fullName evidence="3">Class II glutamine amidotransferase</fullName>
    </submittedName>
</protein>
<dbReference type="GO" id="GO:0016740">
    <property type="term" value="F:transferase activity"/>
    <property type="evidence" value="ECO:0007669"/>
    <property type="project" value="UniProtKB-KW"/>
</dbReference>